<dbReference type="Gene3D" id="1.25.40.10">
    <property type="entry name" value="Tetratricopeptide repeat domain"/>
    <property type="match status" value="2"/>
</dbReference>
<protein>
    <recommendedName>
        <fullName evidence="2">Tetratricopeptide repeat protein</fullName>
    </recommendedName>
</protein>
<dbReference type="InterPro" id="IPR011990">
    <property type="entry name" value="TPR-like_helical_dom_sf"/>
</dbReference>
<dbReference type="SUPFAM" id="SSF48452">
    <property type="entry name" value="TPR-like"/>
    <property type="match status" value="1"/>
</dbReference>
<dbReference type="EMBL" id="UINC01048181">
    <property type="protein sequence ID" value="SVB58404.1"/>
    <property type="molecule type" value="Genomic_DNA"/>
</dbReference>
<accession>A0A382F7V1</accession>
<name>A0A382F7V1_9ZZZZ</name>
<reference evidence="1" key="1">
    <citation type="submission" date="2018-05" db="EMBL/GenBank/DDBJ databases">
        <authorList>
            <person name="Lanie J.A."/>
            <person name="Ng W.-L."/>
            <person name="Kazmierczak K.M."/>
            <person name="Andrzejewski T.M."/>
            <person name="Davidsen T.M."/>
            <person name="Wayne K.J."/>
            <person name="Tettelin H."/>
            <person name="Glass J.I."/>
            <person name="Rusch D."/>
            <person name="Podicherti R."/>
            <person name="Tsui H.-C.T."/>
            <person name="Winkler M.E."/>
        </authorList>
    </citation>
    <scope>NUCLEOTIDE SEQUENCE</scope>
</reference>
<feature type="non-terminal residue" evidence="1">
    <location>
        <position position="248"/>
    </location>
</feature>
<organism evidence="1">
    <name type="scientific">marine metagenome</name>
    <dbReference type="NCBI Taxonomy" id="408172"/>
    <lineage>
        <taxon>unclassified sequences</taxon>
        <taxon>metagenomes</taxon>
        <taxon>ecological metagenomes</taxon>
    </lineage>
</organism>
<evidence type="ECO:0000313" key="1">
    <source>
        <dbReference type="EMBL" id="SVB58404.1"/>
    </source>
</evidence>
<evidence type="ECO:0008006" key="2">
    <source>
        <dbReference type="Google" id="ProtNLM"/>
    </source>
</evidence>
<sequence>MKRASGIIGMLFLASVVSAAEPVEDVQEAWGKGDYAGVVTKAAEAIKENEWKEDFWVLQIRALMAQGKYEDALKTTNAALEKVSRGVRVRLLAEEVFRHNGDSKRADAVFAEINQLAGSRPWAYRNAPDLVALGRTALKLGGEPKLVLDNLYSGARERDADYVGVPLAIGELALSKSDFALAGRTFQLALKKHPQNAELHFGAARAFAPSDRMAMLEYLQAALSINPNHAASLILLANHLIDVEAYAE</sequence>
<gene>
    <name evidence="1" type="ORF">METZ01_LOCUS211258</name>
</gene>
<dbReference type="AlphaFoldDB" id="A0A382F7V1"/>
<proteinExistence type="predicted"/>